<dbReference type="RefSeq" id="WP_171471167.1">
    <property type="nucleotide sequence ID" value="NZ_CP053452.2"/>
</dbReference>
<gene>
    <name evidence="1" type="ORF">FTUN_2918</name>
</gene>
<protein>
    <recommendedName>
        <fullName evidence="3">Bpu10I restriction endonuclease beta subunit</fullName>
    </recommendedName>
</protein>
<reference evidence="2" key="1">
    <citation type="submission" date="2020-05" db="EMBL/GenBank/DDBJ databases">
        <title>Frigoriglobus tundricola gen. nov., sp. nov., a psychrotolerant cellulolytic planctomycete of the family Gemmataceae with two divergent copies of 16S rRNA gene.</title>
        <authorList>
            <person name="Kulichevskaya I.S."/>
            <person name="Ivanova A.A."/>
            <person name="Naumoff D.G."/>
            <person name="Beletsky A.V."/>
            <person name="Rijpstra W.I.C."/>
            <person name="Sinninghe Damste J.S."/>
            <person name="Mardanov A.V."/>
            <person name="Ravin N.V."/>
            <person name="Dedysh S.N."/>
        </authorList>
    </citation>
    <scope>NUCLEOTIDE SEQUENCE [LARGE SCALE GENOMIC DNA]</scope>
    <source>
        <strain evidence="2">PL17</strain>
    </source>
</reference>
<sequence>MALPTPHLEKLTATLANEKLPPVDSPRIDAAIVRYKKWIVDLNAVTGTPQQRIQALVALLNDYRRYIDLELVFDSPQDFLYRQKGQLKLDNSVIEEFLPHLVQPAVLPEIAGHEVVVGPTTCFSSVYFSTSLEIPVVGGGLEIRAKDQDFAISKKLFLKASHDAAFGAQHTVTKETHIGFVVSECKTNLDKTMFQEACATAHDVKAAVSGARYYLLCEWLDMTPLSTAPTDIDEIILLRKAKRLNSNVRAKYANFAGRKANRANYLKHLTDNPFRVEVFERFINHIRGILRNEAPVESDVLARGYF</sequence>
<dbReference type="REBASE" id="409540">
    <property type="entry name" value="GbaFL17ORF2917P"/>
</dbReference>
<accession>A0A6M5YMM0</accession>
<dbReference type="KEGG" id="ftj:FTUN_2918"/>
<keyword evidence="2" id="KW-1185">Reference proteome</keyword>
<evidence type="ECO:0008006" key="3">
    <source>
        <dbReference type="Google" id="ProtNLM"/>
    </source>
</evidence>
<dbReference type="Proteomes" id="UP000503447">
    <property type="component" value="Chromosome"/>
</dbReference>
<dbReference type="InterPro" id="IPR018577">
    <property type="entry name" value="Restrct_endonuc_II_Bpu10I"/>
</dbReference>
<dbReference type="EMBL" id="CP053452">
    <property type="protein sequence ID" value="QJW95369.1"/>
    <property type="molecule type" value="Genomic_DNA"/>
</dbReference>
<dbReference type="Pfam" id="PF09549">
    <property type="entry name" value="RE_Bpu10I"/>
    <property type="match status" value="1"/>
</dbReference>
<name>A0A6M5YMM0_9BACT</name>
<organism evidence="1 2">
    <name type="scientific">Frigoriglobus tundricola</name>
    <dbReference type="NCBI Taxonomy" id="2774151"/>
    <lineage>
        <taxon>Bacteria</taxon>
        <taxon>Pseudomonadati</taxon>
        <taxon>Planctomycetota</taxon>
        <taxon>Planctomycetia</taxon>
        <taxon>Gemmatales</taxon>
        <taxon>Gemmataceae</taxon>
        <taxon>Frigoriglobus</taxon>
    </lineage>
</organism>
<evidence type="ECO:0000313" key="1">
    <source>
        <dbReference type="EMBL" id="QJW95369.1"/>
    </source>
</evidence>
<dbReference type="AlphaFoldDB" id="A0A6M5YMM0"/>
<proteinExistence type="predicted"/>
<evidence type="ECO:0000313" key="2">
    <source>
        <dbReference type="Proteomes" id="UP000503447"/>
    </source>
</evidence>